<dbReference type="Pfam" id="PF04794">
    <property type="entry name" value="YdjC"/>
    <property type="match status" value="1"/>
</dbReference>
<dbReference type="InterPro" id="IPR022948">
    <property type="entry name" value="COD_ChbG_bac"/>
</dbReference>
<name>A0A7G9RW62_9FIRM</name>
<keyword evidence="5" id="KW-0119">Carbohydrate metabolism</keyword>
<evidence type="ECO:0000256" key="2">
    <source>
        <dbReference type="ARBA" id="ARBA00022723"/>
    </source>
</evidence>
<dbReference type="Gene3D" id="3.20.20.370">
    <property type="entry name" value="Glycoside hydrolase/deacetylase"/>
    <property type="match status" value="1"/>
</dbReference>
<gene>
    <name evidence="6" type="ORF">H9L01_05445</name>
</gene>
<dbReference type="EMBL" id="CP060715">
    <property type="protein sequence ID" value="QNN59837.1"/>
    <property type="molecule type" value="Genomic_DNA"/>
</dbReference>
<dbReference type="KEGG" id="eio:H9L01_05445"/>
<dbReference type="PANTHER" id="PTHR31609">
    <property type="entry name" value="YDJC DEACETYLASE FAMILY MEMBER"/>
    <property type="match status" value="1"/>
</dbReference>
<evidence type="ECO:0000256" key="1">
    <source>
        <dbReference type="ARBA" id="ARBA00001946"/>
    </source>
</evidence>
<keyword evidence="3" id="KW-0378">Hydrolase</keyword>
<comment type="cofactor">
    <cofactor evidence="1">
        <name>Mg(2+)</name>
        <dbReference type="ChEBI" id="CHEBI:18420"/>
    </cofactor>
</comment>
<evidence type="ECO:0000313" key="6">
    <source>
        <dbReference type="EMBL" id="QNN59837.1"/>
    </source>
</evidence>
<evidence type="ECO:0000256" key="5">
    <source>
        <dbReference type="ARBA" id="ARBA00023277"/>
    </source>
</evidence>
<dbReference type="RefSeq" id="WP_187532971.1">
    <property type="nucleotide sequence ID" value="NZ_CBCSHU010000002.1"/>
</dbReference>
<dbReference type="Proteomes" id="UP000515928">
    <property type="component" value="Chromosome"/>
</dbReference>
<keyword evidence="2" id="KW-0479">Metal-binding</keyword>
<dbReference type="GO" id="GO:0019213">
    <property type="term" value="F:deacetylase activity"/>
    <property type="evidence" value="ECO:0007669"/>
    <property type="project" value="TreeGrafter"/>
</dbReference>
<accession>A0A7G9RW62</accession>
<dbReference type="AlphaFoldDB" id="A0A7G9RW62"/>
<keyword evidence="4" id="KW-0460">Magnesium</keyword>
<dbReference type="InterPro" id="IPR006879">
    <property type="entry name" value="YdjC-like"/>
</dbReference>
<dbReference type="GO" id="GO:0000272">
    <property type="term" value="P:polysaccharide catabolic process"/>
    <property type="evidence" value="ECO:0007669"/>
    <property type="project" value="InterPro"/>
</dbReference>
<dbReference type="CDD" id="cd10803">
    <property type="entry name" value="YdjC_EF3048_like"/>
    <property type="match status" value="1"/>
</dbReference>
<organism evidence="6 7">
    <name type="scientific">Erysipelothrix inopinata</name>
    <dbReference type="NCBI Taxonomy" id="225084"/>
    <lineage>
        <taxon>Bacteria</taxon>
        <taxon>Bacillati</taxon>
        <taxon>Bacillota</taxon>
        <taxon>Erysipelotrichia</taxon>
        <taxon>Erysipelotrichales</taxon>
        <taxon>Erysipelotrichaceae</taxon>
        <taxon>Erysipelothrix</taxon>
    </lineage>
</organism>
<sequence>MTYLIINADDFGLSKGITDGIVDAHRYGIVTSTTLMANMPATAYAAGLANLYPDLGIGVHLTLTAGKPLLKTHQTLTDAEGNFHKLSFYQDETFTIDNKELFEEWDAQIKRIIELGVTPTHLDSHHHVHALGKNREVIEALGRKYDIPVRKNYNLPDDIRSTKRIDLHFDTCGDIHPTMLQPYLDNIIDDCLTYESLELICHPGYLDRYVLEHSSLTDQRTRTLDFVINSDFSKQIKNHDKIKLVNFSVIK</sequence>
<evidence type="ECO:0000313" key="7">
    <source>
        <dbReference type="Proteomes" id="UP000515928"/>
    </source>
</evidence>
<dbReference type="SUPFAM" id="SSF88713">
    <property type="entry name" value="Glycoside hydrolase/deacetylase"/>
    <property type="match status" value="1"/>
</dbReference>
<dbReference type="GO" id="GO:0016811">
    <property type="term" value="F:hydrolase activity, acting on carbon-nitrogen (but not peptide) bonds, in linear amides"/>
    <property type="evidence" value="ECO:0007669"/>
    <property type="project" value="InterPro"/>
</dbReference>
<keyword evidence="7" id="KW-1185">Reference proteome</keyword>
<dbReference type="InterPro" id="IPR011330">
    <property type="entry name" value="Glyco_hydro/deAcase_b/a-brl"/>
</dbReference>
<evidence type="ECO:0000256" key="4">
    <source>
        <dbReference type="ARBA" id="ARBA00022842"/>
    </source>
</evidence>
<dbReference type="PANTHER" id="PTHR31609:SF1">
    <property type="entry name" value="CARBOHYDRATE DEACETYLASE"/>
    <property type="match status" value="1"/>
</dbReference>
<dbReference type="GO" id="GO:0046872">
    <property type="term" value="F:metal ion binding"/>
    <property type="evidence" value="ECO:0007669"/>
    <property type="project" value="UniProtKB-KW"/>
</dbReference>
<protein>
    <submittedName>
        <fullName evidence="6">Carbohydrate deacetylase</fullName>
    </submittedName>
</protein>
<reference evidence="6 7" key="1">
    <citation type="submission" date="2020-08" db="EMBL/GenBank/DDBJ databases">
        <title>Genome sequence of Erysipelothrix inopinata DSM 15511T.</title>
        <authorList>
            <person name="Hyun D.-W."/>
            <person name="Bae J.-W."/>
        </authorList>
    </citation>
    <scope>NUCLEOTIDE SEQUENCE [LARGE SCALE GENOMIC DNA]</scope>
    <source>
        <strain evidence="6 7">DSM 15511</strain>
    </source>
</reference>
<proteinExistence type="predicted"/>
<evidence type="ECO:0000256" key="3">
    <source>
        <dbReference type="ARBA" id="ARBA00022801"/>
    </source>
</evidence>